<evidence type="ECO:0000259" key="1">
    <source>
        <dbReference type="Pfam" id="PF01368"/>
    </source>
</evidence>
<dbReference type="Pfam" id="PF02272">
    <property type="entry name" value="DHHA1"/>
    <property type="match status" value="1"/>
</dbReference>
<dbReference type="InterPro" id="IPR001667">
    <property type="entry name" value="DDH_dom"/>
</dbReference>
<dbReference type="PANTHER" id="PTHR47618:SF1">
    <property type="entry name" value="BIFUNCTIONAL OLIGORIBONUCLEASE AND PAP PHOSPHATASE NRNA"/>
    <property type="match status" value="1"/>
</dbReference>
<proteinExistence type="predicted"/>
<dbReference type="InterPro" id="IPR051319">
    <property type="entry name" value="Oligoribo/pAp-PDE_c-di-AMP_PDE"/>
</dbReference>
<feature type="domain" description="DHHA1" evidence="2">
    <location>
        <begin position="237"/>
        <end position="320"/>
    </location>
</feature>
<dbReference type="GO" id="GO:0003676">
    <property type="term" value="F:nucleic acid binding"/>
    <property type="evidence" value="ECO:0007669"/>
    <property type="project" value="InterPro"/>
</dbReference>
<evidence type="ECO:0000313" key="4">
    <source>
        <dbReference type="Proteomes" id="UP000004594"/>
    </source>
</evidence>
<dbReference type="InterPro" id="IPR038763">
    <property type="entry name" value="DHH_sf"/>
</dbReference>
<feature type="domain" description="DDH" evidence="1">
    <location>
        <begin position="26"/>
        <end position="162"/>
    </location>
</feature>
<dbReference type="RefSeq" id="WP_007555179.1">
    <property type="nucleotide sequence ID" value="NZ_AENT01000030.1"/>
</dbReference>
<protein>
    <submittedName>
        <fullName evidence="3">DHHA1 domain protein</fullName>
    </submittedName>
</protein>
<evidence type="ECO:0000313" key="3">
    <source>
        <dbReference type="EMBL" id="EFR42134.1"/>
    </source>
</evidence>
<dbReference type="eggNOG" id="COG0618">
    <property type="taxonomic scope" value="Bacteria"/>
</dbReference>
<dbReference type="InterPro" id="IPR003156">
    <property type="entry name" value="DHHA1_dom"/>
</dbReference>
<dbReference type="PANTHER" id="PTHR47618">
    <property type="entry name" value="BIFUNCTIONAL OLIGORIBONUCLEASE AND PAP PHOSPHATASE NRNA"/>
    <property type="match status" value="1"/>
</dbReference>
<dbReference type="SUPFAM" id="SSF64182">
    <property type="entry name" value="DHH phosphoesterases"/>
    <property type="match status" value="1"/>
</dbReference>
<dbReference type="AlphaFoldDB" id="E4LAI1"/>
<dbReference type="Gene3D" id="3.90.1640.10">
    <property type="entry name" value="inorganic pyrophosphatase (n-terminal core)"/>
    <property type="match status" value="1"/>
</dbReference>
<dbReference type="Pfam" id="PF01368">
    <property type="entry name" value="DHH"/>
    <property type="match status" value="1"/>
</dbReference>
<gene>
    <name evidence="3" type="ORF">HMPREF9220_0246</name>
</gene>
<organism evidence="3 4">
    <name type="scientific">Dialister micraerophilus UPII 345-E</name>
    <dbReference type="NCBI Taxonomy" id="910314"/>
    <lineage>
        <taxon>Bacteria</taxon>
        <taxon>Bacillati</taxon>
        <taxon>Bacillota</taxon>
        <taxon>Negativicutes</taxon>
        <taxon>Veillonellales</taxon>
        <taxon>Veillonellaceae</taxon>
        <taxon>Dialister</taxon>
    </lineage>
</organism>
<dbReference type="Gene3D" id="3.10.310.30">
    <property type="match status" value="1"/>
</dbReference>
<dbReference type="Proteomes" id="UP000004594">
    <property type="component" value="Unassembled WGS sequence"/>
</dbReference>
<dbReference type="EMBL" id="AENT01000030">
    <property type="protein sequence ID" value="EFR42134.1"/>
    <property type="molecule type" value="Genomic_DNA"/>
</dbReference>
<accession>E4LAI1</accession>
<dbReference type="OrthoDB" id="9803668at2"/>
<sequence length="321" mass="35733">MSLAINHAQRINKKEAMNFLKKHNSFLLVGHIRPDGDDVGSMCALHNVLKSMGKDADMLLGDPVPEVFLCIETAKLIKNEIPKNKKYDAMVFTDLANLKRAGDFDFPDVPSLCIDHHKTNEGYTDYLYLEPDYAAAAQLLAEMFFDESIKMDKDTCNALYMALCTDSGFFKFSCTSAHTLLMASKLVEMGAEPAYISRHLDAKSKEYMQCYTLVANSIRTLCGGKLVTAKMDKNAMELDGENSDRYVDIPRCLKGTEIAILLKYQDENTTRISLRSVQYADVSEIAAKFGGGGHARASGCTISKPMNEAEKEIIKIAEKYL</sequence>
<evidence type="ECO:0000259" key="2">
    <source>
        <dbReference type="Pfam" id="PF02272"/>
    </source>
</evidence>
<comment type="caution">
    <text evidence="3">The sequence shown here is derived from an EMBL/GenBank/DDBJ whole genome shotgun (WGS) entry which is preliminary data.</text>
</comment>
<name>E4LAI1_9FIRM</name>
<reference evidence="3 4" key="1">
    <citation type="submission" date="2010-11" db="EMBL/GenBank/DDBJ databases">
        <authorList>
            <person name="Durkin A.S."/>
            <person name="Madupu R."/>
            <person name="Torralba M."/>
            <person name="Gillis M."/>
            <person name="Methe B."/>
            <person name="Sutton G."/>
            <person name="Nelson K.E."/>
        </authorList>
    </citation>
    <scope>NUCLEOTIDE SEQUENCE [LARGE SCALE GENOMIC DNA]</scope>
    <source>
        <strain evidence="3 4">UPII 345-E</strain>
    </source>
</reference>